<name>A9A6F2_METM6</name>
<dbReference type="PROSITE" id="PS51257">
    <property type="entry name" value="PROKAR_LIPOPROTEIN"/>
    <property type="match status" value="1"/>
</dbReference>
<accession>A9A6F2</accession>
<sequence>MFKKLLLALLLSISLLFSGCIDNSAKTETTELATPTTSQEQSVESKMVIFGTVDDFDYYKLPLLIHKSDLEGAEKIVINLNNGAEVYYLKNYTGEKTEVPEYNSEVIDSIYIYFSDNKFMSCPNNDNKNIPVLPLSVHENDPEGAYNYYVEEAYSYYDEGNYERADVYARAATCYKATVEAYTLRADCMRMMGDYEAESYFQNKANRAPLTFAEFEKMYTKNMDIPDEAKDYEDLGDKYQDSNPEKAIQYYEKSIGIFDGNVCVWHKLSGCYYDVEDYDKNTEVNGKIMELDPDFYTDFPLIMG</sequence>
<dbReference type="STRING" id="444158.MmarC6_0430"/>
<dbReference type="KEGG" id="mmx:MmarC6_0430"/>
<protein>
    <submittedName>
        <fullName evidence="1">Uncharacterized protein</fullName>
    </submittedName>
</protein>
<reference evidence="1" key="1">
    <citation type="submission" date="2007-10" db="EMBL/GenBank/DDBJ databases">
        <title>Complete sequence of Methanococcus maripaludis C6.</title>
        <authorList>
            <consortium name="US DOE Joint Genome Institute"/>
            <person name="Copeland A."/>
            <person name="Lucas S."/>
            <person name="Lapidus A."/>
            <person name="Barry K."/>
            <person name="Glavina del Rio T."/>
            <person name="Dalin E."/>
            <person name="Tice H."/>
            <person name="Pitluck S."/>
            <person name="Clum A."/>
            <person name="Schmutz J."/>
            <person name="Larimer F."/>
            <person name="Land M."/>
            <person name="Hauser L."/>
            <person name="Kyrpides N."/>
            <person name="Mikhailova N."/>
            <person name="Sieprawska-Lupa M."/>
            <person name="Whitman W.B."/>
            <person name="Richardson P."/>
        </authorList>
    </citation>
    <scope>NUCLEOTIDE SEQUENCE [LARGE SCALE GENOMIC DNA]</scope>
    <source>
        <strain evidence="1">C6</strain>
    </source>
</reference>
<dbReference type="InterPro" id="IPR011990">
    <property type="entry name" value="TPR-like_helical_dom_sf"/>
</dbReference>
<dbReference type="SUPFAM" id="SSF48452">
    <property type="entry name" value="TPR-like"/>
    <property type="match status" value="1"/>
</dbReference>
<evidence type="ECO:0000313" key="1">
    <source>
        <dbReference type="EMBL" id="ABX01248.1"/>
    </source>
</evidence>
<proteinExistence type="predicted"/>
<dbReference type="eggNOG" id="arCOG03038">
    <property type="taxonomic scope" value="Archaea"/>
</dbReference>
<organism evidence="1">
    <name type="scientific">Methanococcus maripaludis (strain C6 / ATCC BAA-1332)</name>
    <dbReference type="NCBI Taxonomy" id="444158"/>
    <lineage>
        <taxon>Archaea</taxon>
        <taxon>Methanobacteriati</taxon>
        <taxon>Methanobacteriota</taxon>
        <taxon>Methanomada group</taxon>
        <taxon>Methanococci</taxon>
        <taxon>Methanococcales</taxon>
        <taxon>Methanococcaceae</taxon>
        <taxon>Methanococcus</taxon>
    </lineage>
</organism>
<dbReference type="Gene3D" id="1.25.40.10">
    <property type="entry name" value="Tetratricopeptide repeat domain"/>
    <property type="match status" value="1"/>
</dbReference>
<dbReference type="HOGENOM" id="CLU_914023_0_0_2"/>
<dbReference type="EMBL" id="CP000867">
    <property type="protein sequence ID" value="ABX01248.1"/>
    <property type="molecule type" value="Genomic_DNA"/>
</dbReference>
<dbReference type="AlphaFoldDB" id="A9A6F2"/>
<gene>
    <name evidence="1" type="ordered locus">MmarC6_0430</name>
</gene>